<dbReference type="EMBL" id="CP002780">
    <property type="protein sequence ID" value="AEG61266.1"/>
    <property type="molecule type" value="Genomic_DNA"/>
</dbReference>
<feature type="transmembrane region" description="Helical" evidence="1">
    <location>
        <begin position="20"/>
        <end position="39"/>
    </location>
</feature>
<keyword evidence="1" id="KW-0472">Membrane</keyword>
<proteinExistence type="predicted"/>
<dbReference type="STRING" id="696281.Desru_3055"/>
<name>F6DTU2_DESRL</name>
<dbReference type="Proteomes" id="UP000009234">
    <property type="component" value="Chromosome"/>
</dbReference>
<dbReference type="AlphaFoldDB" id="F6DTU2"/>
<feature type="transmembrane region" description="Helical" evidence="1">
    <location>
        <begin position="88"/>
        <end position="108"/>
    </location>
</feature>
<protein>
    <submittedName>
        <fullName evidence="2">Uncharacterized protein</fullName>
    </submittedName>
</protein>
<evidence type="ECO:0000256" key="1">
    <source>
        <dbReference type="SAM" id="Phobius"/>
    </source>
</evidence>
<sequence length="151" mass="17381">MLCLITRDKVNFLTVFKPAVIFFMILAFTLGTIVPMVLFAREPHLLTANSILSYMFLLELLIMAWLYYYGLRTSIIKYRLFPGPLFQWVGGFFLISLAAIIINILVIVPPQNGATNWLFYVFYFFNFLEPVLLIIALAFIKNLQVNGAVAW</sequence>
<feature type="transmembrane region" description="Helical" evidence="1">
    <location>
        <begin position="120"/>
        <end position="140"/>
    </location>
</feature>
<reference evidence="2 3" key="2">
    <citation type="journal article" date="2012" name="Stand. Genomic Sci.">
        <title>Complete genome sequence of the sulfate-reducing firmicute Desulfotomaculum ruminis type strain (DL(T)).</title>
        <authorList>
            <person name="Spring S."/>
            <person name="Visser M."/>
            <person name="Lu M."/>
            <person name="Copeland A."/>
            <person name="Lapidus A."/>
            <person name="Lucas S."/>
            <person name="Cheng J.F."/>
            <person name="Han C."/>
            <person name="Tapia R."/>
            <person name="Goodwin L.A."/>
            <person name="Pitluck S."/>
            <person name="Ivanova N."/>
            <person name="Land M."/>
            <person name="Hauser L."/>
            <person name="Larimer F."/>
            <person name="Rohde M."/>
            <person name="Goker M."/>
            <person name="Detter J.C."/>
            <person name="Kyrpides N.C."/>
            <person name="Woyke T."/>
            <person name="Schaap P.J."/>
            <person name="Plugge C.M."/>
            <person name="Muyzer G."/>
            <person name="Kuever J."/>
            <person name="Pereira I.A."/>
            <person name="Parshina S.N."/>
            <person name="Bernier-Latmani R."/>
            <person name="Stams A.J."/>
            <person name="Klenk H.P."/>
        </authorList>
    </citation>
    <scope>NUCLEOTIDE SEQUENCE [LARGE SCALE GENOMIC DNA]</scope>
    <source>
        <strain evidence="3">ATCC 23193 / DSM 2154 / NCIB 8452 / DL</strain>
    </source>
</reference>
<feature type="transmembrane region" description="Helical" evidence="1">
    <location>
        <begin position="51"/>
        <end position="68"/>
    </location>
</feature>
<evidence type="ECO:0000313" key="3">
    <source>
        <dbReference type="Proteomes" id="UP000009234"/>
    </source>
</evidence>
<reference evidence="3" key="1">
    <citation type="submission" date="2011-05" db="EMBL/GenBank/DDBJ databases">
        <title>Complete sequence of Desulfotomaculum ruminis DSM 2154.</title>
        <authorList>
            <person name="Lucas S."/>
            <person name="Copeland A."/>
            <person name="Lapidus A."/>
            <person name="Cheng J.-F."/>
            <person name="Goodwin L."/>
            <person name="Pitluck S."/>
            <person name="Lu M."/>
            <person name="Detter J.C."/>
            <person name="Han C."/>
            <person name="Tapia R."/>
            <person name="Land M."/>
            <person name="Hauser L."/>
            <person name="Kyrpides N."/>
            <person name="Ivanova N."/>
            <person name="Mikhailova N."/>
            <person name="Pagani I."/>
            <person name="Stams A.J.M."/>
            <person name="Plugge C.M."/>
            <person name="Muyzer G."/>
            <person name="Kuever J."/>
            <person name="Parshina S.N."/>
            <person name="Ivanova A.E."/>
            <person name="Nazina T.N."/>
            <person name="Brambilla E."/>
            <person name="Spring S."/>
            <person name="Klenk H.-P."/>
            <person name="Woyke T."/>
        </authorList>
    </citation>
    <scope>NUCLEOTIDE SEQUENCE [LARGE SCALE GENOMIC DNA]</scope>
    <source>
        <strain evidence="3">ATCC 23193 / DSM 2154 / NCIB 8452 / DL</strain>
    </source>
</reference>
<keyword evidence="1" id="KW-0812">Transmembrane</keyword>
<gene>
    <name evidence="2" type="ordered locus">Desru_3055</name>
</gene>
<evidence type="ECO:0000313" key="2">
    <source>
        <dbReference type="EMBL" id="AEG61266.1"/>
    </source>
</evidence>
<dbReference type="HOGENOM" id="CLU_1728461_0_0_9"/>
<keyword evidence="1" id="KW-1133">Transmembrane helix</keyword>
<organism evidence="2 3">
    <name type="scientific">Desulforamulus ruminis (strain ATCC 23193 / DSM 2154 / NCIMB 8452 / DL)</name>
    <name type="common">Desulfotomaculum ruminis</name>
    <dbReference type="NCBI Taxonomy" id="696281"/>
    <lineage>
        <taxon>Bacteria</taxon>
        <taxon>Bacillati</taxon>
        <taxon>Bacillota</taxon>
        <taxon>Clostridia</taxon>
        <taxon>Eubacteriales</taxon>
        <taxon>Peptococcaceae</taxon>
        <taxon>Desulforamulus</taxon>
    </lineage>
</organism>
<keyword evidence="3" id="KW-1185">Reference proteome</keyword>
<dbReference type="KEGG" id="dru:Desru_3055"/>
<accession>F6DTU2</accession>